<organism evidence="14 15">
    <name type="scientific">Danionella cerebrum</name>
    <dbReference type="NCBI Taxonomy" id="2873325"/>
    <lineage>
        <taxon>Eukaryota</taxon>
        <taxon>Metazoa</taxon>
        <taxon>Chordata</taxon>
        <taxon>Craniata</taxon>
        <taxon>Vertebrata</taxon>
        <taxon>Euteleostomi</taxon>
        <taxon>Actinopterygii</taxon>
        <taxon>Neopterygii</taxon>
        <taxon>Teleostei</taxon>
        <taxon>Ostariophysi</taxon>
        <taxon>Cypriniformes</taxon>
        <taxon>Danionidae</taxon>
        <taxon>Danioninae</taxon>
        <taxon>Danionella</taxon>
    </lineage>
</organism>
<dbReference type="InterPro" id="IPR003034">
    <property type="entry name" value="SAP_dom"/>
</dbReference>
<dbReference type="PANTHER" id="PTHR10782">
    <property type="entry name" value="ZINC FINGER MIZ DOMAIN-CONTAINING PROTEIN"/>
    <property type="match status" value="1"/>
</dbReference>
<accession>A0A553MRW2</accession>
<dbReference type="Gene3D" id="3.30.40.10">
    <property type="entry name" value="Zinc/RING finger domain, C3HC4 (zinc finger)"/>
    <property type="match status" value="1"/>
</dbReference>
<dbReference type="OrthoDB" id="10263264at2759"/>
<keyword evidence="4" id="KW-0808">Transferase</keyword>
<dbReference type="PROSITE" id="PS50800">
    <property type="entry name" value="SAP"/>
    <property type="match status" value="1"/>
</dbReference>
<dbReference type="EMBL" id="SRMA01027303">
    <property type="protein sequence ID" value="TRY55905.1"/>
    <property type="molecule type" value="Genomic_DNA"/>
</dbReference>
<dbReference type="InterPro" id="IPR038654">
    <property type="entry name" value="PINIT_sf"/>
</dbReference>
<dbReference type="AlphaFoldDB" id="A0A553MRW2"/>
<protein>
    <recommendedName>
        <fullName evidence="16">SP-RING-type domain-containing protein</fullName>
    </recommendedName>
</protein>
<evidence type="ECO:0000256" key="6">
    <source>
        <dbReference type="ARBA" id="ARBA00022771"/>
    </source>
</evidence>
<dbReference type="InterPro" id="IPR004181">
    <property type="entry name" value="Znf_MIZ"/>
</dbReference>
<evidence type="ECO:0000259" key="12">
    <source>
        <dbReference type="PROSITE" id="PS51044"/>
    </source>
</evidence>
<dbReference type="UniPathway" id="UPA00886"/>
<keyword evidence="7" id="KW-0833">Ubl conjugation pathway</keyword>
<dbReference type="GO" id="GO:0006357">
    <property type="term" value="P:regulation of transcription by RNA polymerase II"/>
    <property type="evidence" value="ECO:0007669"/>
    <property type="project" value="TreeGrafter"/>
</dbReference>
<dbReference type="GO" id="GO:0061665">
    <property type="term" value="F:SUMO ligase activity"/>
    <property type="evidence" value="ECO:0007669"/>
    <property type="project" value="TreeGrafter"/>
</dbReference>
<dbReference type="PANTHER" id="PTHR10782:SF9">
    <property type="entry name" value="E3 SUMO-PROTEIN LIGASE PIAS4"/>
    <property type="match status" value="1"/>
</dbReference>
<dbReference type="InterPro" id="IPR013083">
    <property type="entry name" value="Znf_RING/FYVE/PHD"/>
</dbReference>
<keyword evidence="6 10" id="KW-0863">Zinc-finger</keyword>
<evidence type="ECO:0000313" key="14">
    <source>
        <dbReference type="EMBL" id="TRY55905.1"/>
    </source>
</evidence>
<evidence type="ECO:0000313" key="15">
    <source>
        <dbReference type="Proteomes" id="UP000316079"/>
    </source>
</evidence>
<dbReference type="SUPFAM" id="SSF57850">
    <property type="entry name" value="RING/U-box"/>
    <property type="match status" value="1"/>
</dbReference>
<evidence type="ECO:0000259" key="11">
    <source>
        <dbReference type="PROSITE" id="PS50800"/>
    </source>
</evidence>
<comment type="subcellular location">
    <subcellularLocation>
        <location evidence="1">Nucleus</location>
    </subcellularLocation>
</comment>
<evidence type="ECO:0000256" key="8">
    <source>
        <dbReference type="ARBA" id="ARBA00022833"/>
    </source>
</evidence>
<reference evidence="14 15" key="1">
    <citation type="journal article" date="2019" name="Sci. Data">
        <title>Hybrid genome assembly and annotation of Danionella translucida.</title>
        <authorList>
            <person name="Kadobianskyi M."/>
            <person name="Schulze L."/>
            <person name="Schuelke M."/>
            <person name="Judkewitz B."/>
        </authorList>
    </citation>
    <scope>NUCLEOTIDE SEQUENCE [LARGE SCALE GENOMIC DNA]</scope>
    <source>
        <strain evidence="14 15">Bolton</strain>
    </source>
</reference>
<dbReference type="GO" id="GO:0016925">
    <property type="term" value="P:protein sumoylation"/>
    <property type="evidence" value="ECO:0007669"/>
    <property type="project" value="UniProtKB-UniPathway"/>
</dbReference>
<dbReference type="STRING" id="623744.A0A553MRW2"/>
<dbReference type="Proteomes" id="UP000316079">
    <property type="component" value="Unassembled WGS sequence"/>
</dbReference>
<comment type="pathway">
    <text evidence="2">Protein modification; protein sumoylation.</text>
</comment>
<dbReference type="GO" id="GO:0008270">
    <property type="term" value="F:zinc ion binding"/>
    <property type="evidence" value="ECO:0007669"/>
    <property type="project" value="UniProtKB-KW"/>
</dbReference>
<evidence type="ECO:0000256" key="10">
    <source>
        <dbReference type="PROSITE-ProRule" id="PRU00452"/>
    </source>
</evidence>
<dbReference type="PROSITE" id="PS51466">
    <property type="entry name" value="PINIT"/>
    <property type="match status" value="1"/>
</dbReference>
<feature type="domain" description="SP-RING-type" evidence="12">
    <location>
        <begin position="283"/>
        <end position="368"/>
    </location>
</feature>
<dbReference type="GO" id="GO:0000785">
    <property type="term" value="C:chromatin"/>
    <property type="evidence" value="ECO:0007669"/>
    <property type="project" value="TreeGrafter"/>
</dbReference>
<gene>
    <name evidence="14" type="ORF">DNTS_001743</name>
</gene>
<feature type="domain" description="PINIT" evidence="13">
    <location>
        <begin position="92"/>
        <end position="251"/>
    </location>
</feature>
<evidence type="ECO:0000256" key="1">
    <source>
        <dbReference type="ARBA" id="ARBA00004123"/>
    </source>
</evidence>
<evidence type="ECO:0008006" key="16">
    <source>
        <dbReference type="Google" id="ProtNLM"/>
    </source>
</evidence>
<comment type="caution">
    <text evidence="14">The sequence shown here is derived from an EMBL/GenBank/DDBJ whole genome shotgun (WGS) entry which is preliminary data.</text>
</comment>
<comment type="similarity">
    <text evidence="3">Belongs to the PIAS family.</text>
</comment>
<dbReference type="SUPFAM" id="SSF68906">
    <property type="entry name" value="SAP domain"/>
    <property type="match status" value="1"/>
</dbReference>
<evidence type="ECO:0000256" key="4">
    <source>
        <dbReference type="ARBA" id="ARBA00022679"/>
    </source>
</evidence>
<proteinExistence type="inferred from homology"/>
<dbReference type="PROSITE" id="PS51044">
    <property type="entry name" value="ZF_SP_RING"/>
    <property type="match status" value="1"/>
</dbReference>
<feature type="domain" description="SAP" evidence="11">
    <location>
        <begin position="12"/>
        <end position="46"/>
    </location>
</feature>
<name>A0A553MRW2_9TELE</name>
<keyword evidence="15" id="KW-1185">Reference proteome</keyword>
<evidence type="ECO:0000256" key="7">
    <source>
        <dbReference type="ARBA" id="ARBA00022786"/>
    </source>
</evidence>
<sequence length="451" mass="50730">MSTDVSEATMMLESLRVRDLSVLLSQVGERKYGLKKDLQKRAKLLLENNCTAELLSSIRALHSHCQSSRGTRRSSSVRSEEIISIPEGDGKTAKTGSAKPRMMELPFNQTLETIIPPTPLHKELVANDEGCLQQSDFSFELSVSQRDQIFSSRKSHRGSTSVQVVLRICRSRSIGVEEDQYPPDVFVLVNQMKCPVQCSFSSVKPGTEPSRPCRPIDITPLLYPRVTNKITVFWRNFGKRYSAAVYLVRVVSSQELLDQLLSSAVESLENCRRKVSEKLRSDPETEIATTGLQVSLMCPLSKQRMRVPCRARGCAHLQSFDTSSFLQMNQRTPRWSCPVCDRFLPYDELRIDSLLCEVLEDCAEDVEEVELLSDGTWRAVSQPRVCGKQGSVPLSTSKILASWERSDPAQCDVVDLTEFSSDEEEEEDFQKEDTVSTHIEAKSVLFKKSAS</sequence>
<dbReference type="InterPro" id="IPR036361">
    <property type="entry name" value="SAP_dom_sf"/>
</dbReference>
<evidence type="ECO:0000256" key="3">
    <source>
        <dbReference type="ARBA" id="ARBA00005383"/>
    </source>
</evidence>
<dbReference type="GO" id="GO:0003712">
    <property type="term" value="F:transcription coregulator activity"/>
    <property type="evidence" value="ECO:0007669"/>
    <property type="project" value="TreeGrafter"/>
</dbReference>
<dbReference type="Pfam" id="PF14324">
    <property type="entry name" value="PINIT"/>
    <property type="match status" value="1"/>
</dbReference>
<keyword evidence="9" id="KW-0539">Nucleus</keyword>
<evidence type="ECO:0000256" key="9">
    <source>
        <dbReference type="ARBA" id="ARBA00023242"/>
    </source>
</evidence>
<dbReference type="GO" id="GO:0005634">
    <property type="term" value="C:nucleus"/>
    <property type="evidence" value="ECO:0007669"/>
    <property type="project" value="UniProtKB-SubCell"/>
</dbReference>
<dbReference type="InterPro" id="IPR023321">
    <property type="entry name" value="PINIT"/>
</dbReference>
<evidence type="ECO:0000256" key="2">
    <source>
        <dbReference type="ARBA" id="ARBA00004718"/>
    </source>
</evidence>
<keyword evidence="8" id="KW-0862">Zinc</keyword>
<dbReference type="Gene3D" id="1.10.720.30">
    <property type="entry name" value="SAP domain"/>
    <property type="match status" value="1"/>
</dbReference>
<keyword evidence="5" id="KW-0479">Metal-binding</keyword>
<evidence type="ECO:0000256" key="5">
    <source>
        <dbReference type="ARBA" id="ARBA00022723"/>
    </source>
</evidence>
<dbReference type="Pfam" id="PF02891">
    <property type="entry name" value="zf-MIZ"/>
    <property type="match status" value="1"/>
</dbReference>
<dbReference type="Gene3D" id="2.60.120.780">
    <property type="entry name" value="PINIT domain"/>
    <property type="match status" value="1"/>
</dbReference>
<evidence type="ECO:0000259" key="13">
    <source>
        <dbReference type="PROSITE" id="PS51466"/>
    </source>
</evidence>